<gene>
    <name evidence="2" type="ORF">H0G86_012252</name>
</gene>
<dbReference type="EMBL" id="CP075870">
    <property type="protein sequence ID" value="QYT05358.1"/>
    <property type="molecule type" value="Genomic_DNA"/>
</dbReference>
<evidence type="ECO:0000313" key="3">
    <source>
        <dbReference type="Proteomes" id="UP000826661"/>
    </source>
</evidence>
<accession>A0A8G0LR18</accession>
<keyword evidence="3" id="KW-1185">Reference proteome</keyword>
<name>A0A8G0LR18_9HYPO</name>
<dbReference type="Proteomes" id="UP000826661">
    <property type="component" value="Chromosome VII"/>
</dbReference>
<evidence type="ECO:0000256" key="1">
    <source>
        <dbReference type="SAM" id="MobiDB-lite"/>
    </source>
</evidence>
<feature type="region of interest" description="Disordered" evidence="1">
    <location>
        <begin position="93"/>
        <end position="137"/>
    </location>
</feature>
<proteinExistence type="predicted"/>
<evidence type="ECO:0000313" key="2">
    <source>
        <dbReference type="EMBL" id="QYT05358.1"/>
    </source>
</evidence>
<organism evidence="2 3">
    <name type="scientific">Trichoderma simmonsii</name>
    <dbReference type="NCBI Taxonomy" id="1491479"/>
    <lineage>
        <taxon>Eukaryota</taxon>
        <taxon>Fungi</taxon>
        <taxon>Dikarya</taxon>
        <taxon>Ascomycota</taxon>
        <taxon>Pezizomycotina</taxon>
        <taxon>Sordariomycetes</taxon>
        <taxon>Hypocreomycetidae</taxon>
        <taxon>Hypocreales</taxon>
        <taxon>Hypocreaceae</taxon>
        <taxon>Trichoderma</taxon>
    </lineage>
</organism>
<reference evidence="2 3" key="1">
    <citation type="journal article" date="2021" name="BMC Genomics">
        <title>Telomere-to-telomere genome assembly of asparaginase-producing Trichoderma simmonsii.</title>
        <authorList>
            <person name="Chung D."/>
            <person name="Kwon Y.M."/>
            <person name="Yang Y."/>
        </authorList>
    </citation>
    <scope>NUCLEOTIDE SEQUENCE [LARGE SCALE GENOMIC DNA]</scope>
    <source>
        <strain evidence="2 3">GH-Sj1</strain>
    </source>
</reference>
<protein>
    <submittedName>
        <fullName evidence="2">Uncharacterized protein</fullName>
    </submittedName>
</protein>
<dbReference type="AlphaFoldDB" id="A0A8G0LR18"/>
<sequence>MPGELFCRWRDKDGVLCDRYEPYFWRDSLRYHYRYIHALDVPINGIKGFTAGYHDQLDRWYTEVANGEDPNWIPINPADSTYDSAIKNADGTMTLTPKKKISKQKASKQKTSKQKISKRKPAKRGNPKRKTRKQEQS</sequence>
<feature type="compositionally biased region" description="Basic residues" evidence="1">
    <location>
        <begin position="97"/>
        <end position="137"/>
    </location>
</feature>